<accession>A0A7R9BGG1</accession>
<dbReference type="GO" id="GO:0004843">
    <property type="term" value="F:cysteine-type deubiquitinase activity"/>
    <property type="evidence" value="ECO:0007669"/>
    <property type="project" value="UniProtKB-EC"/>
</dbReference>
<feature type="domain" description="OTU" evidence="15">
    <location>
        <begin position="412"/>
        <end position="570"/>
    </location>
</feature>
<dbReference type="InterPro" id="IPR041294">
    <property type="entry name" value="AnkUBD"/>
</dbReference>
<dbReference type="InterPro" id="IPR001876">
    <property type="entry name" value="Znf_RanBP2"/>
</dbReference>
<dbReference type="InterPro" id="IPR003323">
    <property type="entry name" value="OTU_dom"/>
</dbReference>
<keyword evidence="8" id="KW-0833">Ubl conjugation pathway</keyword>
<dbReference type="EC" id="3.4.19.12" evidence="3"/>
<feature type="domain" description="RanBP2-type" evidence="14">
    <location>
        <begin position="11"/>
        <end position="40"/>
    </location>
</feature>
<evidence type="ECO:0000256" key="12">
    <source>
        <dbReference type="PROSITE-ProRule" id="PRU00322"/>
    </source>
</evidence>
<dbReference type="SUPFAM" id="SSF90209">
    <property type="entry name" value="Ran binding protein zinc finger-like"/>
    <property type="match status" value="1"/>
</dbReference>
<evidence type="ECO:0000256" key="8">
    <source>
        <dbReference type="ARBA" id="ARBA00022786"/>
    </source>
</evidence>
<sequence length="704" mass="78539">MSSGKRVPVDHDQKWSCSQCTYENWPSARKCTMCNAVKSSRMIPRDIFELSALEEHSPSIGNVDCNNPEKWSCPACTFLNWNRNACCVQCRTVKSVPNSMLPVVPAQNNRNGRLSPSLASPRLPSPVPDDVRALAEKLQGLSCSSSLKKWTCLRCTYDNYPKAVKCVLCHACRTFDDHLNHESSRSPSISRSETPTKTDASIYCPQGATADPDCDNTIETHKRGRVGKRKLREVDWSWLEACKAVIDGLAEPVITYVKSGGDPAKQISRQDALLLNQPSLTGSSLVHLCLKFKREALLAMVFDALEERRGRNGLKRMPSVIAPGLAKEIRKHVENSLRYKPGPCPGQFFSECALFGLPQELVALSPAVQGHLWEELLDREAQRELEEPEESSPPAINWLPDVMIESGEYSRLFALWNRTAGDCLLDACMQAAWGICDREGTLRRTLSETLTQSTALFYPRWQEYECLQAGLLGYALNQRQLCSEWTAVVRSAAQPGASLCQIHVFVLAHIFRRPIIVYGVKSIKSFRGEVLGTAHFEGVYLPLLWDHSFCWKSPLTLGYTRGHFSALVPLLPFDGASGVNVPGAATPIEDIAGPRRRPGGYRVTNYIPLVTADGKLLPVHFLTHSELGHEDRILRQWLDVCLLDHGGLLVAEQQIPRPHLLVAQMLEEWLNYYRQLSEMYTAPFRVKGPLSGQSSVIDNGSDSE</sequence>
<evidence type="ECO:0000256" key="3">
    <source>
        <dbReference type="ARBA" id="ARBA00012759"/>
    </source>
</evidence>
<dbReference type="Gene3D" id="4.10.1060.10">
    <property type="entry name" value="Zinc finger, RanBP2-type"/>
    <property type="match status" value="1"/>
</dbReference>
<keyword evidence="7 12" id="KW-0863">Zinc-finger</keyword>
<evidence type="ECO:0000256" key="13">
    <source>
        <dbReference type="SAM" id="MobiDB-lite"/>
    </source>
</evidence>
<dbReference type="PANTHER" id="PTHR13367:SF28">
    <property type="entry name" value="UBIQUITIN THIOESTERASE ZRANB1"/>
    <property type="match status" value="1"/>
</dbReference>
<organism evidence="16">
    <name type="scientific">Notodromas monacha</name>
    <dbReference type="NCBI Taxonomy" id="399045"/>
    <lineage>
        <taxon>Eukaryota</taxon>
        <taxon>Metazoa</taxon>
        <taxon>Ecdysozoa</taxon>
        <taxon>Arthropoda</taxon>
        <taxon>Crustacea</taxon>
        <taxon>Oligostraca</taxon>
        <taxon>Ostracoda</taxon>
        <taxon>Podocopa</taxon>
        <taxon>Podocopida</taxon>
        <taxon>Cypridocopina</taxon>
        <taxon>Cypridoidea</taxon>
        <taxon>Cyprididae</taxon>
        <taxon>Notodromas</taxon>
    </lineage>
</organism>
<feature type="compositionally biased region" description="Low complexity" evidence="13">
    <location>
        <begin position="113"/>
        <end position="122"/>
    </location>
</feature>
<dbReference type="GO" id="GO:0005634">
    <property type="term" value="C:nucleus"/>
    <property type="evidence" value="ECO:0007669"/>
    <property type="project" value="TreeGrafter"/>
</dbReference>
<dbReference type="AlphaFoldDB" id="A0A7R9BGG1"/>
<feature type="domain" description="RanBP2-type" evidence="14">
    <location>
        <begin position="146"/>
        <end position="175"/>
    </location>
</feature>
<evidence type="ECO:0000313" key="17">
    <source>
        <dbReference type="Proteomes" id="UP000678499"/>
    </source>
</evidence>
<evidence type="ECO:0000256" key="5">
    <source>
        <dbReference type="ARBA" id="ARBA00022687"/>
    </source>
</evidence>
<dbReference type="GO" id="GO:0070530">
    <property type="term" value="F:K63-linked polyubiquitin modification-dependent protein binding"/>
    <property type="evidence" value="ECO:0007669"/>
    <property type="project" value="TreeGrafter"/>
</dbReference>
<evidence type="ECO:0000256" key="11">
    <source>
        <dbReference type="ARBA" id="ARBA00022833"/>
    </source>
</evidence>
<dbReference type="Pfam" id="PF18418">
    <property type="entry name" value="AnkUBD"/>
    <property type="match status" value="1"/>
</dbReference>
<name>A0A7R9BGG1_9CRUS</name>
<evidence type="ECO:0000256" key="9">
    <source>
        <dbReference type="ARBA" id="ARBA00022801"/>
    </source>
</evidence>
<dbReference type="EMBL" id="OA882181">
    <property type="protein sequence ID" value="CAD7273560.1"/>
    <property type="molecule type" value="Genomic_DNA"/>
</dbReference>
<evidence type="ECO:0000313" key="16">
    <source>
        <dbReference type="EMBL" id="CAD7273560.1"/>
    </source>
</evidence>
<keyword evidence="17" id="KW-1185">Reference proteome</keyword>
<dbReference type="GO" id="GO:0016055">
    <property type="term" value="P:Wnt signaling pathway"/>
    <property type="evidence" value="ECO:0007669"/>
    <property type="project" value="UniProtKB-KW"/>
</dbReference>
<evidence type="ECO:0000256" key="7">
    <source>
        <dbReference type="ARBA" id="ARBA00022771"/>
    </source>
</evidence>
<evidence type="ECO:0000256" key="4">
    <source>
        <dbReference type="ARBA" id="ARBA00022670"/>
    </source>
</evidence>
<keyword evidence="5" id="KW-0879">Wnt signaling pathway</keyword>
<keyword evidence="4" id="KW-0645">Protease</keyword>
<evidence type="ECO:0000256" key="1">
    <source>
        <dbReference type="ARBA" id="ARBA00000707"/>
    </source>
</evidence>
<evidence type="ECO:0000259" key="15">
    <source>
        <dbReference type="PROSITE" id="PS50802"/>
    </source>
</evidence>
<feature type="region of interest" description="Disordered" evidence="13">
    <location>
        <begin position="104"/>
        <end position="125"/>
    </location>
</feature>
<dbReference type="GO" id="GO:0071947">
    <property type="term" value="P:protein deubiquitination involved in ubiquitin-dependent protein catabolic process"/>
    <property type="evidence" value="ECO:0007669"/>
    <property type="project" value="TreeGrafter"/>
</dbReference>
<reference evidence="16" key="1">
    <citation type="submission" date="2020-11" db="EMBL/GenBank/DDBJ databases">
        <authorList>
            <person name="Tran Van P."/>
        </authorList>
    </citation>
    <scope>NUCLEOTIDE SEQUENCE</scope>
</reference>
<comment type="catalytic activity">
    <reaction evidence="1">
        <text>Thiol-dependent hydrolysis of ester, thioester, amide, peptide and isopeptide bonds formed by the C-terminal Gly of ubiquitin (a 76-residue protein attached to proteins as an intracellular targeting signal).</text>
        <dbReference type="EC" id="3.4.19.12"/>
    </reaction>
</comment>
<dbReference type="Pfam" id="PF02338">
    <property type="entry name" value="OTU"/>
    <property type="match status" value="1"/>
</dbReference>
<feature type="domain" description="RanBP2-type" evidence="14">
    <location>
        <begin position="67"/>
        <end position="96"/>
    </location>
</feature>
<keyword evidence="9" id="KW-0378">Hydrolase</keyword>
<dbReference type="GO" id="GO:0008270">
    <property type="term" value="F:zinc ion binding"/>
    <property type="evidence" value="ECO:0007669"/>
    <property type="project" value="UniProtKB-KW"/>
</dbReference>
<dbReference type="InterPro" id="IPR051346">
    <property type="entry name" value="OTU_Deubiquitinase"/>
</dbReference>
<gene>
    <name evidence="16" type="ORF">NMOB1V02_LOCUS1441</name>
</gene>
<dbReference type="SMART" id="SM00547">
    <property type="entry name" value="ZnF_RBZ"/>
    <property type="match status" value="3"/>
</dbReference>
<dbReference type="PROSITE" id="PS50802">
    <property type="entry name" value="OTU"/>
    <property type="match status" value="1"/>
</dbReference>
<keyword evidence="11" id="KW-0862">Zinc</keyword>
<dbReference type="Gene3D" id="1.25.40.560">
    <property type="match status" value="1"/>
</dbReference>
<dbReference type="GO" id="GO:0005737">
    <property type="term" value="C:cytoplasm"/>
    <property type="evidence" value="ECO:0007669"/>
    <property type="project" value="TreeGrafter"/>
</dbReference>
<dbReference type="PROSITE" id="PS01358">
    <property type="entry name" value="ZF_RANBP2_1"/>
    <property type="match status" value="3"/>
</dbReference>
<dbReference type="OrthoDB" id="6275030at2759"/>
<feature type="compositionally biased region" description="Low complexity" evidence="13">
    <location>
        <begin position="185"/>
        <end position="195"/>
    </location>
</feature>
<proteinExistence type="inferred from homology"/>
<evidence type="ECO:0000259" key="14">
    <source>
        <dbReference type="PROSITE" id="PS50199"/>
    </source>
</evidence>
<dbReference type="Pfam" id="PF00641">
    <property type="entry name" value="Zn_ribbon_RanBP"/>
    <property type="match status" value="2"/>
</dbReference>
<dbReference type="PROSITE" id="PS50199">
    <property type="entry name" value="ZF_RANBP2_2"/>
    <property type="match status" value="3"/>
</dbReference>
<dbReference type="Proteomes" id="UP000678499">
    <property type="component" value="Unassembled WGS sequence"/>
</dbReference>
<evidence type="ECO:0000256" key="10">
    <source>
        <dbReference type="ARBA" id="ARBA00022807"/>
    </source>
</evidence>
<protein>
    <recommendedName>
        <fullName evidence="3">ubiquitinyl hydrolase 1</fullName>
        <ecNumber evidence="3">3.4.19.12</ecNumber>
    </recommendedName>
</protein>
<dbReference type="PANTHER" id="PTHR13367">
    <property type="entry name" value="UBIQUITIN THIOESTERASE"/>
    <property type="match status" value="1"/>
</dbReference>
<keyword evidence="6" id="KW-0479">Metal-binding</keyword>
<evidence type="ECO:0000256" key="6">
    <source>
        <dbReference type="ARBA" id="ARBA00022723"/>
    </source>
</evidence>
<dbReference type="InterPro" id="IPR036443">
    <property type="entry name" value="Znf_RanBP2_sf"/>
</dbReference>
<keyword evidence="10" id="KW-0788">Thiol protease</keyword>
<evidence type="ECO:0000256" key="2">
    <source>
        <dbReference type="ARBA" id="ARBA00005865"/>
    </source>
</evidence>
<feature type="region of interest" description="Disordered" evidence="13">
    <location>
        <begin position="179"/>
        <end position="202"/>
    </location>
</feature>
<comment type="similarity">
    <text evidence="2">Belongs to the peptidase C64 family.</text>
</comment>
<dbReference type="EMBL" id="CAJPEX010000144">
    <property type="protein sequence ID" value="CAG0913712.1"/>
    <property type="molecule type" value="Genomic_DNA"/>
</dbReference>